<dbReference type="RefSeq" id="WP_063204984.1">
    <property type="nucleotide sequence ID" value="NZ_LUKD01000001.1"/>
</dbReference>
<reference evidence="2 3" key="1">
    <citation type="submission" date="2016-03" db="EMBL/GenBank/DDBJ databases">
        <authorList>
            <person name="Ploux O."/>
        </authorList>
    </citation>
    <scope>NUCLEOTIDE SEQUENCE [LARGE SCALE GENOMIC DNA]</scope>
    <source>
        <strain evidence="2 3">EC13</strain>
    </source>
</reference>
<feature type="signal peptide" evidence="1">
    <location>
        <begin position="1"/>
        <end position="22"/>
    </location>
</feature>
<comment type="caution">
    <text evidence="2">The sequence shown here is derived from an EMBL/GenBank/DDBJ whole genome shotgun (WGS) entry which is preliminary data.</text>
</comment>
<dbReference type="OrthoDB" id="9342520at2"/>
<protein>
    <recommendedName>
        <fullName evidence="4">Lipoprotein</fullName>
    </recommendedName>
</protein>
<dbReference type="Proteomes" id="UP000075799">
    <property type="component" value="Unassembled WGS sequence"/>
</dbReference>
<dbReference type="PROSITE" id="PS51257">
    <property type="entry name" value="PROKAR_LIPOPROTEIN"/>
    <property type="match status" value="1"/>
</dbReference>
<evidence type="ECO:0008006" key="4">
    <source>
        <dbReference type="Google" id="ProtNLM"/>
    </source>
</evidence>
<dbReference type="EMBL" id="LUKD01000001">
    <property type="protein sequence ID" value="KYG68287.1"/>
    <property type="molecule type" value="Genomic_DNA"/>
</dbReference>
<organism evidence="2 3">
    <name type="scientific">Bdellovibrio bacteriovorus</name>
    <dbReference type="NCBI Taxonomy" id="959"/>
    <lineage>
        <taxon>Bacteria</taxon>
        <taxon>Pseudomonadati</taxon>
        <taxon>Bdellovibrionota</taxon>
        <taxon>Bdellovibrionia</taxon>
        <taxon>Bdellovibrionales</taxon>
        <taxon>Pseudobdellovibrionaceae</taxon>
        <taxon>Bdellovibrio</taxon>
    </lineage>
</organism>
<gene>
    <name evidence="2" type="ORF">AZI87_03250</name>
</gene>
<accession>A0A162GJA7</accession>
<name>A0A162GJA7_BDEBC</name>
<feature type="chain" id="PRO_5007834777" description="Lipoprotein" evidence="1">
    <location>
        <begin position="23"/>
        <end position="343"/>
    </location>
</feature>
<evidence type="ECO:0000256" key="1">
    <source>
        <dbReference type="SAM" id="SignalP"/>
    </source>
</evidence>
<keyword evidence="1" id="KW-0732">Signal</keyword>
<dbReference type="AlphaFoldDB" id="A0A162GJA7"/>
<sequence>MKYFRHLFIILISLSVATSCSNQENVLTEYASTDSDAALYLEAKKKMDDSAWDDAISIMTTQLSADYQARNDVKTSLMHAYGGKCGISFFDLVSALKGVSSTKMFEIALQIFAGKATDVAACDNAIGILMSIGTTAAQRTNDQNLFAAILGLTRMATTLKSKFDTDAAGLGDGSPDGGVEACTVSAAAGKLSDAEVDRIVTGVGLVFENLTALGDELTSGTAGDSFGDAQTLCQTDVVIPPIGTPQDHGAPMGVTWVDLGMPSNTPTYQDFGLGADVADPIVCTTTQDADVTPKLRRIFRRMIESSSLGVGACDIADIVVNYTMGSPPTISVNADCCPGMQAP</sequence>
<evidence type="ECO:0000313" key="3">
    <source>
        <dbReference type="Proteomes" id="UP000075799"/>
    </source>
</evidence>
<proteinExistence type="predicted"/>
<evidence type="ECO:0000313" key="2">
    <source>
        <dbReference type="EMBL" id="KYG68287.1"/>
    </source>
</evidence>